<dbReference type="Pfam" id="PF00395">
    <property type="entry name" value="SLH"/>
    <property type="match status" value="3"/>
</dbReference>
<dbReference type="InterPro" id="IPR001119">
    <property type="entry name" value="SLH_dom"/>
</dbReference>
<proteinExistence type="predicted"/>
<dbReference type="STRING" id="755172.HMPREF1863_00927"/>
<comment type="caution">
    <text evidence="4">The sequence shown here is derived from an EMBL/GenBank/DDBJ whole genome shotgun (WGS) entry which is preliminary data.</text>
</comment>
<feature type="compositionally biased region" description="Polar residues" evidence="1">
    <location>
        <begin position="165"/>
        <end position="178"/>
    </location>
</feature>
<dbReference type="EMBL" id="LSDG01000024">
    <property type="protein sequence ID" value="KXB66875.1"/>
    <property type="molecule type" value="Genomic_DNA"/>
</dbReference>
<feature type="domain" description="SLH" evidence="3">
    <location>
        <begin position="726"/>
        <end position="785"/>
    </location>
</feature>
<feature type="compositionally biased region" description="Basic and acidic residues" evidence="1">
    <location>
        <begin position="193"/>
        <end position="204"/>
    </location>
</feature>
<feature type="chain" id="PRO_5038880448" description="SLH domain-containing protein" evidence="2">
    <location>
        <begin position="21"/>
        <end position="909"/>
    </location>
</feature>
<evidence type="ECO:0000259" key="3">
    <source>
        <dbReference type="PROSITE" id="PS51272"/>
    </source>
</evidence>
<dbReference type="InterPro" id="IPR037250">
    <property type="entry name" value="NEAT_dom_sf"/>
</dbReference>
<dbReference type="PATRIC" id="fig|755172.3.peg.885"/>
<feature type="compositionally biased region" description="Basic and acidic residues" evidence="1">
    <location>
        <begin position="521"/>
        <end position="547"/>
    </location>
</feature>
<keyword evidence="5" id="KW-1185">Reference proteome</keyword>
<reference evidence="5" key="1">
    <citation type="submission" date="2016-01" db="EMBL/GenBank/DDBJ databases">
        <authorList>
            <person name="Mitreva M."/>
            <person name="Pepin K.H."/>
            <person name="Mihindukulasuriya K.A."/>
            <person name="Fulton R."/>
            <person name="Fronick C."/>
            <person name="O'Laughlin M."/>
            <person name="Miner T."/>
            <person name="Herter B."/>
            <person name="Rosa B.A."/>
            <person name="Cordes M."/>
            <person name="Tomlinson C."/>
            <person name="Wollam A."/>
            <person name="Palsikar V.B."/>
            <person name="Mardis E.R."/>
            <person name="Wilson R.K."/>
        </authorList>
    </citation>
    <scope>NUCLEOTIDE SEQUENCE [LARGE SCALE GENOMIC DNA]</scope>
    <source>
        <strain evidence="5">DNF00729</strain>
    </source>
</reference>
<organism evidence="4 5">
    <name type="scientific">Aedoeadaptatus coxii</name>
    <dbReference type="NCBI Taxonomy" id="755172"/>
    <lineage>
        <taxon>Bacteria</taxon>
        <taxon>Bacillati</taxon>
        <taxon>Bacillota</taxon>
        <taxon>Tissierellia</taxon>
        <taxon>Tissierellales</taxon>
        <taxon>Peptoniphilaceae</taxon>
        <taxon>Aedoeadaptatus</taxon>
    </lineage>
</organism>
<dbReference type="PANTHER" id="PTHR43308">
    <property type="entry name" value="OUTER MEMBRANE PROTEIN ALPHA-RELATED"/>
    <property type="match status" value="1"/>
</dbReference>
<dbReference type="Proteomes" id="UP000070442">
    <property type="component" value="Unassembled WGS sequence"/>
</dbReference>
<dbReference type="SUPFAM" id="SSF158911">
    <property type="entry name" value="NEAT domain-like"/>
    <property type="match status" value="1"/>
</dbReference>
<dbReference type="InterPro" id="IPR051465">
    <property type="entry name" value="Cell_Envelope_Struct_Comp"/>
</dbReference>
<feature type="region of interest" description="Disordered" evidence="1">
    <location>
        <begin position="518"/>
        <end position="553"/>
    </location>
</feature>
<evidence type="ECO:0000313" key="4">
    <source>
        <dbReference type="EMBL" id="KXB66875.1"/>
    </source>
</evidence>
<feature type="signal peptide" evidence="2">
    <location>
        <begin position="1"/>
        <end position="20"/>
    </location>
</feature>
<dbReference type="PROSITE" id="PS51272">
    <property type="entry name" value="SLH"/>
    <property type="match status" value="3"/>
</dbReference>
<feature type="region of interest" description="Disordered" evidence="1">
    <location>
        <begin position="679"/>
        <end position="704"/>
    </location>
</feature>
<gene>
    <name evidence="4" type="ORF">HMPREF1863_00927</name>
</gene>
<sequence>MKIRTTSMAMAAMMSATFLAAPINVLAKAPDMVQGVYAQPFAAGEQAAAKEKHYELKWELKKADSPGDKSMAADNIEKVTAVEKDGKWTFTISIKPASSQYITKFYYYKDGTRLEAQQNGNDWSFTLDKKPEKTIKIAFTIPIMGKEPDALLNILEYNEIKGEESQNPGTEKPNTGGPNTPDPSQPNTGKTTPEQKPKEEAPIEKAKKALEAAIQKAKGVDNAQWEGDVIYALNNAVNYGEAYLTQPTATEDVLLLKEAQINYLLALGEKSKGIRLRDIKDLKPSEAEFGVHSTFRDIDQYIEKKEIAKEGGRLYCIVTFKPVVKGNKTTYVEDFSVDSRDDLLETIMVGDKVYPKKIKASPGYERTITIDGVKGGVTFSREVEIIPSNGKKTLNYWCDCQEWTASDMDYLSSSDIKSWRDALNEGRKLIQSNELTQSEWNKFSDKTSWLMRSFKKATTAELDFFKAEIARKKQRDLSIYTEKSQKEFNALLDQALSEVNSGKLLNKRLSELKQQINSWHGELKAPEKPKEDKKDKPKEDKKDDKKDEKKKKQTIRYDVPVELVKSDGSKSMASSALSSWATVDEYDGHYTYYVQFKPMKLGEKDGHLTNLFYYENGRKYQAHYHGGDLWSFTLDEKVSNQKIAVWVDIMDEMAGGAGKGEQEAYIQFNWRRAQETKRFDGEVKEPEKKKEDEKKKDEKKKADEKALEQKKKDFLKAQKERERDVVLRTFHDVPAGYWAVDAIAHSYARGYFKGEGEGRFAPERAITRGEFVSILGRMAGASASNTATAFGDVPSGAYYAGYVAWAQSKGIVAGVSQGRFEPNRTITREEMAVMLMKFLASQNKSYAATSYGNFSDGSSIAGWAKDSVDKMTRQGLLSGMGNGDFAPKANFSRAQAAQVLYTMDLKDMK</sequence>
<feature type="region of interest" description="Disordered" evidence="1">
    <location>
        <begin position="161"/>
        <end position="204"/>
    </location>
</feature>
<feature type="domain" description="SLH" evidence="3">
    <location>
        <begin position="786"/>
        <end position="849"/>
    </location>
</feature>
<feature type="domain" description="SLH" evidence="3">
    <location>
        <begin position="851"/>
        <end position="909"/>
    </location>
</feature>
<dbReference type="OrthoDB" id="2985276at2"/>
<dbReference type="PANTHER" id="PTHR43308:SF1">
    <property type="entry name" value="OUTER MEMBRANE PROTEIN ALPHA"/>
    <property type="match status" value="1"/>
</dbReference>
<dbReference type="AlphaFoldDB" id="A0A134AGV0"/>
<evidence type="ECO:0000313" key="5">
    <source>
        <dbReference type="Proteomes" id="UP000070442"/>
    </source>
</evidence>
<evidence type="ECO:0000256" key="1">
    <source>
        <dbReference type="SAM" id="MobiDB-lite"/>
    </source>
</evidence>
<keyword evidence="2" id="KW-0732">Signal</keyword>
<name>A0A134AGV0_9FIRM</name>
<dbReference type="Gene3D" id="2.60.40.1850">
    <property type="match status" value="1"/>
</dbReference>
<dbReference type="RefSeq" id="WP_068367701.1">
    <property type="nucleotide sequence ID" value="NZ_KQ960173.1"/>
</dbReference>
<accession>A0A134AGV0</accession>
<protein>
    <recommendedName>
        <fullName evidence="3">SLH domain-containing protein</fullName>
    </recommendedName>
</protein>
<evidence type="ECO:0000256" key="2">
    <source>
        <dbReference type="SAM" id="SignalP"/>
    </source>
</evidence>